<name>A0A368F4Y8_ANCCA</name>
<keyword evidence="2" id="KW-1185">Reference proteome</keyword>
<accession>A0A368F4Y8</accession>
<sequence>MWAAFVPQTQYGNAVDANNLRAELLKEKAMREKAESELQQQKVSADIS</sequence>
<proteinExistence type="predicted"/>
<dbReference type="AlphaFoldDB" id="A0A368F4Y8"/>
<dbReference type="Proteomes" id="UP000252519">
    <property type="component" value="Unassembled WGS sequence"/>
</dbReference>
<gene>
    <name evidence="1" type="ORF">ANCCAN_27585</name>
</gene>
<protein>
    <submittedName>
        <fullName evidence="1">Uncharacterized protein</fullName>
    </submittedName>
</protein>
<dbReference type="EMBL" id="JOJR01006453">
    <property type="protein sequence ID" value="RCN26688.1"/>
    <property type="molecule type" value="Genomic_DNA"/>
</dbReference>
<evidence type="ECO:0000313" key="1">
    <source>
        <dbReference type="EMBL" id="RCN26688.1"/>
    </source>
</evidence>
<evidence type="ECO:0000313" key="2">
    <source>
        <dbReference type="Proteomes" id="UP000252519"/>
    </source>
</evidence>
<organism evidence="1 2">
    <name type="scientific">Ancylostoma caninum</name>
    <name type="common">Dog hookworm</name>
    <dbReference type="NCBI Taxonomy" id="29170"/>
    <lineage>
        <taxon>Eukaryota</taxon>
        <taxon>Metazoa</taxon>
        <taxon>Ecdysozoa</taxon>
        <taxon>Nematoda</taxon>
        <taxon>Chromadorea</taxon>
        <taxon>Rhabditida</taxon>
        <taxon>Rhabditina</taxon>
        <taxon>Rhabditomorpha</taxon>
        <taxon>Strongyloidea</taxon>
        <taxon>Ancylostomatidae</taxon>
        <taxon>Ancylostomatinae</taxon>
        <taxon>Ancylostoma</taxon>
    </lineage>
</organism>
<comment type="caution">
    <text evidence="1">The sequence shown here is derived from an EMBL/GenBank/DDBJ whole genome shotgun (WGS) entry which is preliminary data.</text>
</comment>
<reference evidence="1 2" key="1">
    <citation type="submission" date="2014-10" db="EMBL/GenBank/DDBJ databases">
        <title>Draft genome of the hookworm Ancylostoma caninum.</title>
        <authorList>
            <person name="Mitreva M."/>
        </authorList>
    </citation>
    <scope>NUCLEOTIDE SEQUENCE [LARGE SCALE GENOMIC DNA]</scope>
    <source>
        <strain evidence="1 2">Baltimore</strain>
    </source>
</reference>